<dbReference type="Pfam" id="PF04239">
    <property type="entry name" value="DUF421"/>
    <property type="match status" value="1"/>
</dbReference>
<gene>
    <name evidence="10" type="ORF">DNH61_08710</name>
</gene>
<protein>
    <submittedName>
        <fullName evidence="10">DUF421 domain-containing protein</fullName>
    </submittedName>
</protein>
<evidence type="ECO:0000313" key="11">
    <source>
        <dbReference type="Proteomes" id="UP000249522"/>
    </source>
</evidence>
<evidence type="ECO:0000256" key="6">
    <source>
        <dbReference type="ARBA" id="ARBA00023136"/>
    </source>
</evidence>
<feature type="transmembrane region" description="Helical" evidence="7">
    <location>
        <begin position="64"/>
        <end position="86"/>
    </location>
</feature>
<keyword evidence="5 7" id="KW-1133">Transmembrane helix</keyword>
<comment type="subcellular location">
    <subcellularLocation>
        <location evidence="1">Cell membrane</location>
        <topology evidence="1">Multi-pass membrane protein</topology>
    </subcellularLocation>
</comment>
<keyword evidence="4 7" id="KW-0812">Transmembrane</keyword>
<evidence type="ECO:0000259" key="8">
    <source>
        <dbReference type="Pfam" id="PF04239"/>
    </source>
</evidence>
<dbReference type="InterPro" id="IPR023090">
    <property type="entry name" value="UPF0702_alpha/beta_dom_sf"/>
</dbReference>
<evidence type="ECO:0000256" key="7">
    <source>
        <dbReference type="SAM" id="Phobius"/>
    </source>
</evidence>
<comment type="similarity">
    <text evidence="2">Belongs to the UPF0702 family.</text>
</comment>
<feature type="domain" description="YetF C-terminal" evidence="8">
    <location>
        <begin position="87"/>
        <end position="154"/>
    </location>
</feature>
<evidence type="ECO:0000256" key="2">
    <source>
        <dbReference type="ARBA" id="ARBA00006448"/>
    </source>
</evidence>
<dbReference type="InterPro" id="IPR007353">
    <property type="entry name" value="DUF421"/>
</dbReference>
<dbReference type="RefSeq" id="WP_111146269.1">
    <property type="nucleotide sequence ID" value="NZ_QKRB01000041.1"/>
</dbReference>
<dbReference type="Proteomes" id="UP000249522">
    <property type="component" value="Unassembled WGS sequence"/>
</dbReference>
<dbReference type="AlphaFoldDB" id="A0A2W1LWX7"/>
<dbReference type="Gene3D" id="3.30.240.20">
    <property type="entry name" value="bsu07140 like domains"/>
    <property type="match status" value="1"/>
</dbReference>
<dbReference type="GO" id="GO:0005886">
    <property type="term" value="C:plasma membrane"/>
    <property type="evidence" value="ECO:0007669"/>
    <property type="project" value="UniProtKB-SubCell"/>
</dbReference>
<feature type="domain" description="YetF-like N-terminal transmembrane" evidence="9">
    <location>
        <begin position="17"/>
        <end position="83"/>
    </location>
</feature>
<comment type="caution">
    <text evidence="10">The sequence shown here is derived from an EMBL/GenBank/DDBJ whole genome shotgun (WGS) entry which is preliminary data.</text>
</comment>
<dbReference type="Pfam" id="PF20730">
    <property type="entry name" value="YetF_N"/>
    <property type="match status" value="1"/>
</dbReference>
<evidence type="ECO:0000256" key="4">
    <source>
        <dbReference type="ARBA" id="ARBA00022692"/>
    </source>
</evidence>
<accession>A0A2W1LWX7</accession>
<evidence type="ECO:0000259" key="9">
    <source>
        <dbReference type="Pfam" id="PF20730"/>
    </source>
</evidence>
<sequence length="154" mass="17585">MFFDSWMDLLRILVIGVLAYVYLVILVRVAGKRTLSKMNAFDLVVTVAIGSTLATVVLNKDISLTEGILALTLLVGLQYLVAWSAVRSDRFEEMIKSEPQLLYYKGEFRREAMRKERVVENEVMQYVRTQGMMELDQVEAVILETNGKMSVIKK</sequence>
<dbReference type="PANTHER" id="PTHR34582:SF6">
    <property type="entry name" value="UPF0702 TRANSMEMBRANE PROTEIN YCAP"/>
    <property type="match status" value="1"/>
</dbReference>
<name>A0A2W1LWX7_9BACL</name>
<proteinExistence type="inferred from homology"/>
<keyword evidence="11" id="KW-1185">Reference proteome</keyword>
<evidence type="ECO:0000256" key="5">
    <source>
        <dbReference type="ARBA" id="ARBA00022989"/>
    </source>
</evidence>
<organism evidence="10 11">
    <name type="scientific">Paenibacillus sambharensis</name>
    <dbReference type="NCBI Taxonomy" id="1803190"/>
    <lineage>
        <taxon>Bacteria</taxon>
        <taxon>Bacillati</taxon>
        <taxon>Bacillota</taxon>
        <taxon>Bacilli</taxon>
        <taxon>Bacillales</taxon>
        <taxon>Paenibacillaceae</taxon>
        <taxon>Paenibacillus</taxon>
    </lineage>
</organism>
<evidence type="ECO:0000256" key="3">
    <source>
        <dbReference type="ARBA" id="ARBA00022475"/>
    </source>
</evidence>
<feature type="transmembrane region" description="Helical" evidence="7">
    <location>
        <begin position="12"/>
        <end position="31"/>
    </location>
</feature>
<reference evidence="10 11" key="1">
    <citation type="submission" date="2018-06" db="EMBL/GenBank/DDBJ databases">
        <title>Paenibacillus imtechensis sp. nov.</title>
        <authorList>
            <person name="Pinnaka A.K."/>
            <person name="Singh H."/>
            <person name="Kaur M."/>
        </authorList>
    </citation>
    <scope>NUCLEOTIDE SEQUENCE [LARGE SCALE GENOMIC DNA]</scope>
    <source>
        <strain evidence="10 11">SMB1</strain>
    </source>
</reference>
<keyword evidence="6 7" id="KW-0472">Membrane</keyword>
<keyword evidence="3" id="KW-1003">Cell membrane</keyword>
<dbReference type="EMBL" id="QKRB01000041">
    <property type="protein sequence ID" value="PZD96271.1"/>
    <property type="molecule type" value="Genomic_DNA"/>
</dbReference>
<feature type="transmembrane region" description="Helical" evidence="7">
    <location>
        <begin position="40"/>
        <end position="58"/>
    </location>
</feature>
<evidence type="ECO:0000256" key="1">
    <source>
        <dbReference type="ARBA" id="ARBA00004651"/>
    </source>
</evidence>
<dbReference type="PANTHER" id="PTHR34582">
    <property type="entry name" value="UPF0702 TRANSMEMBRANE PROTEIN YCAP"/>
    <property type="match status" value="1"/>
</dbReference>
<evidence type="ECO:0000313" key="10">
    <source>
        <dbReference type="EMBL" id="PZD96271.1"/>
    </source>
</evidence>
<dbReference type="OrthoDB" id="9793799at2"/>
<dbReference type="InterPro" id="IPR048454">
    <property type="entry name" value="YetF_N"/>
</dbReference>